<evidence type="ECO:0000256" key="7">
    <source>
        <dbReference type="ARBA" id="ARBA00022723"/>
    </source>
</evidence>
<keyword evidence="4" id="KW-1003">Cell membrane</keyword>
<dbReference type="Proteomes" id="UP000250079">
    <property type="component" value="Chromosome"/>
</dbReference>
<evidence type="ECO:0000256" key="10">
    <source>
        <dbReference type="ARBA" id="ARBA00023004"/>
    </source>
</evidence>
<dbReference type="OrthoDB" id="9793784at2"/>
<dbReference type="AlphaFoldDB" id="A0A2Z2P182"/>
<evidence type="ECO:0000256" key="12">
    <source>
        <dbReference type="ARBA" id="ARBA00037975"/>
    </source>
</evidence>
<keyword evidence="3" id="KW-0813">Transport</keyword>
<dbReference type="GO" id="GO:0005886">
    <property type="term" value="C:plasma membrane"/>
    <property type="evidence" value="ECO:0007669"/>
    <property type="project" value="UniProtKB-SubCell"/>
</dbReference>
<accession>A0A2Z2P182</accession>
<keyword evidence="10" id="KW-0408">Iron</keyword>
<dbReference type="GO" id="GO:0009055">
    <property type="term" value="F:electron transfer activity"/>
    <property type="evidence" value="ECO:0007669"/>
    <property type="project" value="InterPro"/>
</dbReference>
<feature type="transmembrane region" description="Helical" evidence="13">
    <location>
        <begin position="135"/>
        <end position="152"/>
    </location>
</feature>
<dbReference type="Pfam" id="PF01292">
    <property type="entry name" value="Ni_hydr_CYTB"/>
    <property type="match status" value="1"/>
</dbReference>
<dbReference type="InterPro" id="IPR011577">
    <property type="entry name" value="Cyt_b561_bac/Ni-Hgenase"/>
</dbReference>
<keyword evidence="7" id="KW-0479">Metal-binding</keyword>
<evidence type="ECO:0000256" key="2">
    <source>
        <dbReference type="ARBA" id="ARBA00004651"/>
    </source>
</evidence>
<protein>
    <recommendedName>
        <fullName evidence="14">Cytochrome b561 bacterial/Ni-hydrogenase domain-containing protein</fullName>
    </recommendedName>
</protein>
<keyword evidence="8" id="KW-0249">Electron transport</keyword>
<dbReference type="GO" id="GO:0046872">
    <property type="term" value="F:metal ion binding"/>
    <property type="evidence" value="ECO:0007669"/>
    <property type="project" value="UniProtKB-KW"/>
</dbReference>
<evidence type="ECO:0000313" key="15">
    <source>
        <dbReference type="EMBL" id="ASJ76251.1"/>
    </source>
</evidence>
<dbReference type="KEGG" id="gai:IMCC3135_31010"/>
<feature type="transmembrane region" description="Helical" evidence="13">
    <location>
        <begin position="18"/>
        <end position="36"/>
    </location>
</feature>
<evidence type="ECO:0000256" key="9">
    <source>
        <dbReference type="ARBA" id="ARBA00022989"/>
    </source>
</evidence>
<dbReference type="InterPro" id="IPR052168">
    <property type="entry name" value="Cytochrome_b561_oxidase"/>
</dbReference>
<comment type="similarity">
    <text evidence="12">Belongs to the cytochrome b561 family.</text>
</comment>
<keyword evidence="5" id="KW-0349">Heme</keyword>
<dbReference type="SUPFAM" id="SSF81342">
    <property type="entry name" value="Transmembrane di-heme cytochromes"/>
    <property type="match status" value="1"/>
</dbReference>
<keyword evidence="16" id="KW-1185">Reference proteome</keyword>
<evidence type="ECO:0000256" key="13">
    <source>
        <dbReference type="SAM" id="Phobius"/>
    </source>
</evidence>
<evidence type="ECO:0000259" key="14">
    <source>
        <dbReference type="Pfam" id="PF01292"/>
    </source>
</evidence>
<dbReference type="EMBL" id="CP018632">
    <property type="protein sequence ID" value="ASJ76251.1"/>
    <property type="molecule type" value="Genomic_DNA"/>
</dbReference>
<dbReference type="Gene3D" id="1.20.950.20">
    <property type="entry name" value="Transmembrane di-heme cytochromes, Chain C"/>
    <property type="match status" value="1"/>
</dbReference>
<comment type="cofactor">
    <cofactor evidence="1">
        <name>heme b</name>
        <dbReference type="ChEBI" id="CHEBI:60344"/>
    </cofactor>
</comment>
<dbReference type="GO" id="GO:0022904">
    <property type="term" value="P:respiratory electron transport chain"/>
    <property type="evidence" value="ECO:0007669"/>
    <property type="project" value="InterPro"/>
</dbReference>
<evidence type="ECO:0000256" key="11">
    <source>
        <dbReference type="ARBA" id="ARBA00023136"/>
    </source>
</evidence>
<gene>
    <name evidence="15" type="ORF">IMCC3135_31010</name>
</gene>
<sequence length="169" mass="19618">MSGSADSTIFYTLLQRRLHWLVLLLLIGQYVLQGAMRDALVAIDSQETLSFFQFIVTTWHTWAGVSVAAIMIWRWQLRVRRVPLADGTLSVAHERWVEWHHKSLYAVIMLMAMTGVLHYYFGFEQAGRWHEWGKWLLAFLVGMHVVGALSHGKHGRKVLQRMMGRNSLR</sequence>
<evidence type="ECO:0000256" key="3">
    <source>
        <dbReference type="ARBA" id="ARBA00022448"/>
    </source>
</evidence>
<evidence type="ECO:0000256" key="6">
    <source>
        <dbReference type="ARBA" id="ARBA00022692"/>
    </source>
</evidence>
<name>A0A2Z2P182_9GAMM</name>
<dbReference type="RefSeq" id="WP_088921050.1">
    <property type="nucleotide sequence ID" value="NZ_CP018632.1"/>
</dbReference>
<keyword evidence="6 13" id="KW-0812">Transmembrane</keyword>
<evidence type="ECO:0000313" key="16">
    <source>
        <dbReference type="Proteomes" id="UP000250079"/>
    </source>
</evidence>
<comment type="subcellular location">
    <subcellularLocation>
        <location evidence="2">Cell membrane</location>
        <topology evidence="2">Multi-pass membrane protein</topology>
    </subcellularLocation>
</comment>
<dbReference type="PANTHER" id="PTHR30529">
    <property type="entry name" value="CYTOCHROME B561"/>
    <property type="match status" value="1"/>
</dbReference>
<feature type="transmembrane region" description="Helical" evidence="13">
    <location>
        <begin position="104"/>
        <end position="123"/>
    </location>
</feature>
<dbReference type="GO" id="GO:0020037">
    <property type="term" value="F:heme binding"/>
    <property type="evidence" value="ECO:0007669"/>
    <property type="project" value="TreeGrafter"/>
</dbReference>
<organism evidence="15 16">
    <name type="scientific">Granulosicoccus antarcticus IMCC3135</name>
    <dbReference type="NCBI Taxonomy" id="1192854"/>
    <lineage>
        <taxon>Bacteria</taxon>
        <taxon>Pseudomonadati</taxon>
        <taxon>Pseudomonadota</taxon>
        <taxon>Gammaproteobacteria</taxon>
        <taxon>Chromatiales</taxon>
        <taxon>Granulosicoccaceae</taxon>
        <taxon>Granulosicoccus</taxon>
    </lineage>
</organism>
<reference evidence="15 16" key="1">
    <citation type="submission" date="2016-12" db="EMBL/GenBank/DDBJ databases">
        <authorList>
            <person name="Song W.-J."/>
            <person name="Kurnit D.M."/>
        </authorList>
    </citation>
    <scope>NUCLEOTIDE SEQUENCE [LARGE SCALE GENOMIC DNA]</scope>
    <source>
        <strain evidence="15 16">IMCC3135</strain>
    </source>
</reference>
<keyword evidence="9 13" id="KW-1133">Transmembrane helix</keyword>
<keyword evidence="11 13" id="KW-0472">Membrane</keyword>
<evidence type="ECO:0000256" key="1">
    <source>
        <dbReference type="ARBA" id="ARBA00001970"/>
    </source>
</evidence>
<evidence type="ECO:0000256" key="4">
    <source>
        <dbReference type="ARBA" id="ARBA00022475"/>
    </source>
</evidence>
<dbReference type="InterPro" id="IPR016174">
    <property type="entry name" value="Di-haem_cyt_TM"/>
</dbReference>
<feature type="transmembrane region" description="Helical" evidence="13">
    <location>
        <begin position="51"/>
        <end position="73"/>
    </location>
</feature>
<feature type="domain" description="Cytochrome b561 bacterial/Ni-hydrogenase" evidence="14">
    <location>
        <begin position="11"/>
        <end position="164"/>
    </location>
</feature>
<evidence type="ECO:0000256" key="5">
    <source>
        <dbReference type="ARBA" id="ARBA00022617"/>
    </source>
</evidence>
<dbReference type="PANTHER" id="PTHR30529:SF7">
    <property type="entry name" value="CYTOCHROME B561 BACTERIAL_NI-HYDROGENASE DOMAIN-CONTAINING PROTEIN"/>
    <property type="match status" value="1"/>
</dbReference>
<proteinExistence type="inferred from homology"/>
<evidence type="ECO:0000256" key="8">
    <source>
        <dbReference type="ARBA" id="ARBA00022982"/>
    </source>
</evidence>